<evidence type="ECO:0000259" key="1">
    <source>
        <dbReference type="Pfam" id="PF04073"/>
    </source>
</evidence>
<sequence length="159" mass="17921">MSPTLKNYLDENQVPYEVTAHPEAYTSQEIAATLHKTGKRLGKVVMVKAGDRLVMCVLPAHELIDIGRLETILGSKQVRLATEEEFKNIFPDCDVGAMPPFGNLYHVPVYLDERLAQYDKFYFEAGSHTEIVTMSIDDYRRLVSPQVALFGKFSRPKAA</sequence>
<dbReference type="Proteomes" id="UP000534783">
    <property type="component" value="Unassembled WGS sequence"/>
</dbReference>
<dbReference type="InterPro" id="IPR007214">
    <property type="entry name" value="YbaK/aa-tRNA-synth-assoc-dom"/>
</dbReference>
<dbReference type="Pfam" id="PF04073">
    <property type="entry name" value="tRNA_edit"/>
    <property type="match status" value="1"/>
</dbReference>
<accession>A0A7X6DMP5</accession>
<proteinExistence type="predicted"/>
<dbReference type="EMBL" id="VTOW01000001">
    <property type="protein sequence ID" value="NKE69932.1"/>
    <property type="molecule type" value="Genomic_DNA"/>
</dbReference>
<dbReference type="SUPFAM" id="SSF55826">
    <property type="entry name" value="YbaK/ProRS associated domain"/>
    <property type="match status" value="1"/>
</dbReference>
<comment type="caution">
    <text evidence="2">The sequence shown here is derived from an EMBL/GenBank/DDBJ whole genome shotgun (WGS) entry which is preliminary data.</text>
</comment>
<feature type="domain" description="YbaK/aminoacyl-tRNA synthetase-associated" evidence="1">
    <location>
        <begin position="21"/>
        <end position="142"/>
    </location>
</feature>
<dbReference type="AlphaFoldDB" id="A0A7X6DMP5"/>
<dbReference type="CDD" id="cd04332">
    <property type="entry name" value="YbaK_like"/>
    <property type="match status" value="1"/>
</dbReference>
<reference evidence="2 3" key="1">
    <citation type="journal article" date="2020" name="Nature">
        <title>Bacterial chemolithoautotrophy via manganese oxidation.</title>
        <authorList>
            <person name="Yu H."/>
            <person name="Leadbetter J.R."/>
        </authorList>
    </citation>
    <scope>NUCLEOTIDE SEQUENCE [LARGE SCALE GENOMIC DNA]</scope>
    <source>
        <strain evidence="2 3">Mn-1</strain>
    </source>
</reference>
<dbReference type="PANTHER" id="PTHR30411">
    <property type="entry name" value="CYTOPLASMIC PROTEIN"/>
    <property type="match status" value="1"/>
</dbReference>
<dbReference type="GO" id="GO:0002161">
    <property type="term" value="F:aminoacyl-tRNA deacylase activity"/>
    <property type="evidence" value="ECO:0007669"/>
    <property type="project" value="InterPro"/>
</dbReference>
<dbReference type="InterPro" id="IPR036754">
    <property type="entry name" value="YbaK/aa-tRNA-synt-asso_dom_sf"/>
</dbReference>
<gene>
    <name evidence="2" type="ORF">MNODULE_04130</name>
</gene>
<evidence type="ECO:0000313" key="3">
    <source>
        <dbReference type="Proteomes" id="UP000534783"/>
    </source>
</evidence>
<organism evidence="2 3">
    <name type="scientific">Candidatus Manganitrophus noduliformans</name>
    <dbReference type="NCBI Taxonomy" id="2606439"/>
    <lineage>
        <taxon>Bacteria</taxon>
        <taxon>Pseudomonadati</taxon>
        <taxon>Nitrospirota</taxon>
        <taxon>Nitrospiria</taxon>
        <taxon>Candidatus Troglogloeales</taxon>
        <taxon>Candidatus Manganitrophaceae</taxon>
        <taxon>Candidatus Manganitrophus</taxon>
    </lineage>
</organism>
<keyword evidence="3" id="KW-1185">Reference proteome</keyword>
<dbReference type="PANTHER" id="PTHR30411:SF9">
    <property type="entry name" value="MULTIFUNCTIONAL SER_THR-TRNA DEACYLASE PROXP-Y"/>
    <property type="match status" value="1"/>
</dbReference>
<name>A0A7X6DMP5_9BACT</name>
<dbReference type="RefSeq" id="WP_168058211.1">
    <property type="nucleotide sequence ID" value="NZ_VTOW01000001.1"/>
</dbReference>
<protein>
    <submittedName>
        <fullName evidence="2">YbaK/EbsC family protein</fullName>
    </submittedName>
</protein>
<dbReference type="Gene3D" id="3.90.960.10">
    <property type="entry name" value="YbaK/aminoacyl-tRNA synthetase-associated domain"/>
    <property type="match status" value="1"/>
</dbReference>
<evidence type="ECO:0000313" key="2">
    <source>
        <dbReference type="EMBL" id="NKE69932.1"/>
    </source>
</evidence>